<comment type="similarity">
    <text evidence="2">Belongs to the TAF9 family.</text>
</comment>
<dbReference type="GO" id="GO:0051123">
    <property type="term" value="P:RNA polymerase II preinitiation complex assembly"/>
    <property type="evidence" value="ECO:0007669"/>
    <property type="project" value="TreeGrafter"/>
</dbReference>
<dbReference type="GO" id="GO:0000124">
    <property type="term" value="C:SAGA complex"/>
    <property type="evidence" value="ECO:0007669"/>
    <property type="project" value="TreeGrafter"/>
</dbReference>
<dbReference type="PANTHER" id="PTHR48068:SF4">
    <property type="entry name" value="TATA-BOX BINDING PROTEIN ASSOCIATED FACTOR 9"/>
    <property type="match status" value="1"/>
</dbReference>
<evidence type="ECO:0000256" key="2">
    <source>
        <dbReference type="ARBA" id="ARBA00007646"/>
    </source>
</evidence>
<feature type="region of interest" description="Disordered" evidence="6">
    <location>
        <begin position="127"/>
        <end position="147"/>
    </location>
</feature>
<evidence type="ECO:0000313" key="7">
    <source>
        <dbReference type="EMBL" id="CAB9529867.1"/>
    </source>
</evidence>
<evidence type="ECO:0000256" key="6">
    <source>
        <dbReference type="SAM" id="MobiDB-lite"/>
    </source>
</evidence>
<feature type="compositionally biased region" description="Low complexity" evidence="6">
    <location>
        <begin position="353"/>
        <end position="379"/>
    </location>
</feature>
<dbReference type="InterPro" id="IPR051431">
    <property type="entry name" value="TFIID_subunit_9"/>
</dbReference>
<dbReference type="GO" id="GO:0016251">
    <property type="term" value="F:RNA polymerase II general transcription initiation factor activity"/>
    <property type="evidence" value="ECO:0007669"/>
    <property type="project" value="TreeGrafter"/>
</dbReference>
<organism evidence="7 8">
    <name type="scientific">Seminavis robusta</name>
    <dbReference type="NCBI Taxonomy" id="568900"/>
    <lineage>
        <taxon>Eukaryota</taxon>
        <taxon>Sar</taxon>
        <taxon>Stramenopiles</taxon>
        <taxon>Ochrophyta</taxon>
        <taxon>Bacillariophyta</taxon>
        <taxon>Bacillariophyceae</taxon>
        <taxon>Bacillariophycidae</taxon>
        <taxon>Naviculales</taxon>
        <taxon>Naviculaceae</taxon>
        <taxon>Seminavis</taxon>
    </lineage>
</organism>
<dbReference type="OrthoDB" id="341924at2759"/>
<reference evidence="7" key="1">
    <citation type="submission" date="2020-06" db="EMBL/GenBank/DDBJ databases">
        <authorList>
            <consortium name="Plant Systems Biology data submission"/>
        </authorList>
    </citation>
    <scope>NUCLEOTIDE SEQUENCE</scope>
    <source>
        <strain evidence="7">D6</strain>
    </source>
</reference>
<feature type="compositionally biased region" description="Low complexity" evidence="6">
    <location>
        <begin position="20"/>
        <end position="46"/>
    </location>
</feature>
<dbReference type="Proteomes" id="UP001153069">
    <property type="component" value="Unassembled WGS sequence"/>
</dbReference>
<evidence type="ECO:0000256" key="4">
    <source>
        <dbReference type="ARBA" id="ARBA00023163"/>
    </source>
</evidence>
<feature type="region of interest" description="Disordered" evidence="6">
    <location>
        <begin position="1"/>
        <end position="85"/>
    </location>
</feature>
<keyword evidence="3" id="KW-0805">Transcription regulation</keyword>
<dbReference type="PANTHER" id="PTHR48068">
    <property type="entry name" value="TAF9 RNA POLYMERASE II, TATA BOX-BINDING PROTEIN (TBP)-ASSOCIATED FACTOR"/>
    <property type="match status" value="1"/>
</dbReference>
<feature type="region of interest" description="Disordered" evidence="6">
    <location>
        <begin position="319"/>
        <end position="385"/>
    </location>
</feature>
<dbReference type="Gene3D" id="1.10.20.10">
    <property type="entry name" value="Histone, subunit A"/>
    <property type="match status" value="1"/>
</dbReference>
<dbReference type="AlphaFoldDB" id="A0A9N8EXA8"/>
<comment type="subcellular location">
    <subcellularLocation>
        <location evidence="1">Nucleus</location>
    </subcellularLocation>
</comment>
<name>A0A9N8EXA8_9STRA</name>
<comment type="caution">
    <text evidence="7">The sequence shown here is derived from an EMBL/GenBank/DDBJ whole genome shotgun (WGS) entry which is preliminary data.</text>
</comment>
<keyword evidence="8" id="KW-1185">Reference proteome</keyword>
<feature type="compositionally biased region" description="Low complexity" evidence="6">
    <location>
        <begin position="321"/>
        <end position="331"/>
    </location>
</feature>
<accession>A0A9N8EXA8</accession>
<keyword evidence="5" id="KW-0539">Nucleus</keyword>
<feature type="compositionally biased region" description="Pro residues" evidence="6">
    <location>
        <begin position="9"/>
        <end position="19"/>
    </location>
</feature>
<dbReference type="Pfam" id="PF02291">
    <property type="entry name" value="TFIID-31kDa"/>
    <property type="match status" value="1"/>
</dbReference>
<proteinExistence type="inferred from homology"/>
<keyword evidence="4" id="KW-0804">Transcription</keyword>
<protein>
    <submittedName>
        <fullName evidence="7">Uncharacterized protein</fullName>
    </submittedName>
</protein>
<dbReference type="EMBL" id="CAICTM010002651">
    <property type="protein sequence ID" value="CAB9529867.1"/>
    <property type="molecule type" value="Genomic_DNA"/>
</dbReference>
<evidence type="ECO:0000256" key="5">
    <source>
        <dbReference type="ARBA" id="ARBA00023242"/>
    </source>
</evidence>
<dbReference type="InterPro" id="IPR003162">
    <property type="entry name" value="TFIID-31"/>
</dbReference>
<sequence>MSSGATPPTGAPAPSPSPAPAAGGKAAGSPAPGATPGSSAGATTTTTKKKTTKKKAAGGAGGTDKTKKPTKKRKTASKSSGTAASNAAMAAAAKAATADLALQRAQAAARKTDPLWYRIEDVLPPASTKAEAQQQHEHTMASSSSSILPEQVQIVESALKFNNMTRSDVTPQAMACLLEQARRYATELQEDAQDYAAHAAGLFVPAPGGKGGATVPNGPLPEPSPKDFSLAAEMRPDHPTAVTAQLPKLMLLAQKVNAVPLPPIPPHCYNGILLPPAPHALTSRTFDVVTGSHVAQKMIQAPPGPPKAFASSMAAAGQLEKASSASSTTTKKSSKTGYGATRGPQIPVKLKAADAAAADGTSTPKPPAATSSSSTGPTPMDTSKS</sequence>
<dbReference type="GO" id="GO:0005669">
    <property type="term" value="C:transcription factor TFIID complex"/>
    <property type="evidence" value="ECO:0007669"/>
    <property type="project" value="TreeGrafter"/>
</dbReference>
<dbReference type="GO" id="GO:0003713">
    <property type="term" value="F:transcription coactivator activity"/>
    <property type="evidence" value="ECO:0007669"/>
    <property type="project" value="TreeGrafter"/>
</dbReference>
<gene>
    <name evidence="7" type="ORF">SEMRO_2653_G333760.1</name>
</gene>
<feature type="compositionally biased region" description="Basic residues" evidence="6">
    <location>
        <begin position="47"/>
        <end position="56"/>
    </location>
</feature>
<dbReference type="GO" id="GO:0046982">
    <property type="term" value="F:protein heterodimerization activity"/>
    <property type="evidence" value="ECO:0007669"/>
    <property type="project" value="InterPro"/>
</dbReference>
<evidence type="ECO:0000256" key="1">
    <source>
        <dbReference type="ARBA" id="ARBA00004123"/>
    </source>
</evidence>
<evidence type="ECO:0000313" key="8">
    <source>
        <dbReference type="Proteomes" id="UP001153069"/>
    </source>
</evidence>
<evidence type="ECO:0000256" key="3">
    <source>
        <dbReference type="ARBA" id="ARBA00023015"/>
    </source>
</evidence>
<dbReference type="InterPro" id="IPR009072">
    <property type="entry name" value="Histone-fold"/>
</dbReference>